<dbReference type="AlphaFoldDB" id="A0A9P0HS67"/>
<gene>
    <name evidence="1" type="ORF">NEZAVI_LOCUS14974</name>
</gene>
<evidence type="ECO:0008006" key="3">
    <source>
        <dbReference type="Google" id="ProtNLM"/>
    </source>
</evidence>
<dbReference type="InterPro" id="IPR039599">
    <property type="entry name" value="RBM48"/>
</dbReference>
<keyword evidence="2" id="KW-1185">Reference proteome</keyword>
<dbReference type="Proteomes" id="UP001152798">
    <property type="component" value="Chromosome 7"/>
</dbReference>
<accession>A0A9P0HS67</accession>
<proteinExistence type="predicted"/>
<dbReference type="PANTHER" id="PTHR20957:SF0">
    <property type="entry name" value="RNA-BINDING PROTEIN 48"/>
    <property type="match status" value="1"/>
</dbReference>
<evidence type="ECO:0000313" key="2">
    <source>
        <dbReference type="Proteomes" id="UP001152798"/>
    </source>
</evidence>
<dbReference type="OrthoDB" id="78358at2759"/>
<protein>
    <recommendedName>
        <fullName evidence="3">RNA-binding protein 48</fullName>
    </recommendedName>
</protein>
<sequence>MSQQVNNIESIEEFTNVYHVHYATLKSSRFAKRNLDSRAFFGGVLHVCYAPELETVEETKNKLVTRRKEVSYHLKQQEFPKQFRNEGKYRGKKRKFEETLTSKPEVLFYNYGQNSNHSNQLPPPDVQLPGPSGVKVEEKITVDVKPFKKLIPAKVSRIIFHNKNKNEIKVNSLI</sequence>
<dbReference type="EMBL" id="OV725083">
    <property type="protein sequence ID" value="CAH1407193.1"/>
    <property type="molecule type" value="Genomic_DNA"/>
</dbReference>
<reference evidence="1" key="1">
    <citation type="submission" date="2022-01" db="EMBL/GenBank/DDBJ databases">
        <authorList>
            <person name="King R."/>
        </authorList>
    </citation>
    <scope>NUCLEOTIDE SEQUENCE</scope>
</reference>
<dbReference type="PANTHER" id="PTHR20957">
    <property type="entry name" value="RNA-BINDING PROTEIN 48"/>
    <property type="match status" value="1"/>
</dbReference>
<evidence type="ECO:0000313" key="1">
    <source>
        <dbReference type="EMBL" id="CAH1407193.1"/>
    </source>
</evidence>
<name>A0A9P0HS67_NEZVI</name>
<dbReference type="GO" id="GO:0005654">
    <property type="term" value="C:nucleoplasm"/>
    <property type="evidence" value="ECO:0007669"/>
    <property type="project" value="TreeGrafter"/>
</dbReference>
<organism evidence="1 2">
    <name type="scientific">Nezara viridula</name>
    <name type="common">Southern green stink bug</name>
    <name type="synonym">Cimex viridulus</name>
    <dbReference type="NCBI Taxonomy" id="85310"/>
    <lineage>
        <taxon>Eukaryota</taxon>
        <taxon>Metazoa</taxon>
        <taxon>Ecdysozoa</taxon>
        <taxon>Arthropoda</taxon>
        <taxon>Hexapoda</taxon>
        <taxon>Insecta</taxon>
        <taxon>Pterygota</taxon>
        <taxon>Neoptera</taxon>
        <taxon>Paraneoptera</taxon>
        <taxon>Hemiptera</taxon>
        <taxon>Heteroptera</taxon>
        <taxon>Panheteroptera</taxon>
        <taxon>Pentatomomorpha</taxon>
        <taxon>Pentatomoidea</taxon>
        <taxon>Pentatomidae</taxon>
        <taxon>Pentatominae</taxon>
        <taxon>Nezara</taxon>
    </lineage>
</organism>